<dbReference type="SUPFAM" id="SSF55724">
    <property type="entry name" value="Mog1p/PsbP-like"/>
    <property type="match status" value="1"/>
</dbReference>
<comment type="similarity">
    <text evidence="1">Belongs to the MOG1 family.</text>
</comment>
<evidence type="ECO:0000313" key="4">
    <source>
        <dbReference type="EMBL" id="KAJ3055593.1"/>
    </source>
</evidence>
<reference evidence="4" key="1">
    <citation type="submission" date="2020-05" db="EMBL/GenBank/DDBJ databases">
        <title>Phylogenomic resolution of chytrid fungi.</title>
        <authorList>
            <person name="Stajich J.E."/>
            <person name="Amses K."/>
            <person name="Simmons R."/>
            <person name="Seto K."/>
            <person name="Myers J."/>
            <person name="Bonds A."/>
            <person name="Quandt C.A."/>
            <person name="Barry K."/>
            <person name="Liu P."/>
            <person name="Grigoriev I."/>
            <person name="Longcore J.E."/>
            <person name="James T.Y."/>
        </authorList>
    </citation>
    <scope>NUCLEOTIDE SEQUENCE</scope>
    <source>
        <strain evidence="4">JEL0318</strain>
    </source>
</reference>
<dbReference type="PANTHER" id="PTHR15837:SF0">
    <property type="entry name" value="RAN GUANINE NUCLEOTIDE RELEASE FACTOR"/>
    <property type="match status" value="1"/>
</dbReference>
<keyword evidence="3" id="KW-0653">Protein transport</keyword>
<evidence type="ECO:0000313" key="5">
    <source>
        <dbReference type="Proteomes" id="UP001212841"/>
    </source>
</evidence>
<dbReference type="InterPro" id="IPR016123">
    <property type="entry name" value="Mog1/PsbP_a/b/a-sand"/>
</dbReference>
<organism evidence="4 5">
    <name type="scientific">Rhizophlyctis rosea</name>
    <dbReference type="NCBI Taxonomy" id="64517"/>
    <lineage>
        <taxon>Eukaryota</taxon>
        <taxon>Fungi</taxon>
        <taxon>Fungi incertae sedis</taxon>
        <taxon>Chytridiomycota</taxon>
        <taxon>Chytridiomycota incertae sedis</taxon>
        <taxon>Chytridiomycetes</taxon>
        <taxon>Rhizophlyctidales</taxon>
        <taxon>Rhizophlyctidaceae</taxon>
        <taxon>Rhizophlyctis</taxon>
    </lineage>
</organism>
<keyword evidence="2" id="KW-0813">Transport</keyword>
<dbReference type="Proteomes" id="UP001212841">
    <property type="component" value="Unassembled WGS sequence"/>
</dbReference>
<dbReference type="GO" id="GO:0006606">
    <property type="term" value="P:protein import into nucleus"/>
    <property type="evidence" value="ECO:0007669"/>
    <property type="project" value="TreeGrafter"/>
</dbReference>
<keyword evidence="5" id="KW-1185">Reference proteome</keyword>
<evidence type="ECO:0000256" key="3">
    <source>
        <dbReference type="ARBA" id="ARBA00022927"/>
    </source>
</evidence>
<dbReference type="GO" id="GO:0005085">
    <property type="term" value="F:guanyl-nucleotide exchange factor activity"/>
    <property type="evidence" value="ECO:0007669"/>
    <property type="project" value="TreeGrafter"/>
</dbReference>
<name>A0AAD5X850_9FUNG</name>
<dbReference type="GO" id="GO:0005634">
    <property type="term" value="C:nucleus"/>
    <property type="evidence" value="ECO:0007669"/>
    <property type="project" value="TreeGrafter"/>
</dbReference>
<proteinExistence type="inferred from homology"/>
<accession>A0AAD5X850</accession>
<dbReference type="Gene3D" id="3.40.1000.10">
    <property type="entry name" value="Mog1/PsbP, alpha/beta/alpha sandwich"/>
    <property type="match status" value="1"/>
</dbReference>
<comment type="caution">
    <text evidence="4">The sequence shown here is derived from an EMBL/GenBank/DDBJ whole genome shotgun (WGS) entry which is preliminary data.</text>
</comment>
<evidence type="ECO:0000256" key="2">
    <source>
        <dbReference type="ARBA" id="ARBA00022448"/>
    </source>
</evidence>
<dbReference type="GO" id="GO:0031267">
    <property type="term" value="F:small GTPase binding"/>
    <property type="evidence" value="ECO:0007669"/>
    <property type="project" value="TreeGrafter"/>
</dbReference>
<dbReference type="Pfam" id="PF04603">
    <property type="entry name" value="Mog1"/>
    <property type="match status" value="1"/>
</dbReference>
<protein>
    <submittedName>
        <fullName evidence="4">Uncharacterized protein</fullName>
    </submittedName>
</protein>
<dbReference type="PANTHER" id="PTHR15837">
    <property type="entry name" value="RAN GUANINE NUCLEOTIDE RELEASE FACTOR"/>
    <property type="match status" value="1"/>
</dbReference>
<dbReference type="InterPro" id="IPR007681">
    <property type="entry name" value="Mog1"/>
</dbReference>
<sequence>MTLTTPTTRRDLFGGAIKAFVPTSFVDIRQRPPWQLRLYSSILTYFCSTIREVPDHQEVLVDQSTDQSLIVEILELADCPAEEAASFHFWQLADDNDAKDASRIISVEHLPCPSWPNTTTFSVLFGEQQVTKFNEAGPGAHNLVQVYLAVFRIPLVATDIVITWNHPVALGSQSSSAQALSEANATIGAPQLAKQNFLQLLDTFEIHDWTLFGTS</sequence>
<evidence type="ECO:0000256" key="1">
    <source>
        <dbReference type="ARBA" id="ARBA00010307"/>
    </source>
</evidence>
<dbReference type="EMBL" id="JADGJD010000071">
    <property type="protein sequence ID" value="KAJ3055593.1"/>
    <property type="molecule type" value="Genomic_DNA"/>
</dbReference>
<gene>
    <name evidence="4" type="ORF">HK097_010017</name>
</gene>
<dbReference type="AlphaFoldDB" id="A0AAD5X850"/>